<gene>
    <name evidence="2" type="ORF">IN07_21440</name>
</gene>
<proteinExistence type="predicted"/>
<protein>
    <recommendedName>
        <fullName evidence="4">Transposase</fullName>
    </recommendedName>
</protein>
<comment type="caution">
    <text evidence="2">The sequence shown here is derived from an EMBL/GenBank/DDBJ whole genome shotgun (WGS) entry which is preliminary data.</text>
</comment>
<evidence type="ECO:0000256" key="1">
    <source>
        <dbReference type="SAM" id="Coils"/>
    </source>
</evidence>
<dbReference type="STRING" id="1522368.IN07_21440"/>
<dbReference type="Proteomes" id="UP000029713">
    <property type="component" value="Unassembled WGS sequence"/>
</dbReference>
<feature type="coiled-coil region" evidence="1">
    <location>
        <begin position="14"/>
        <end position="48"/>
    </location>
</feature>
<dbReference type="AlphaFoldDB" id="A0A098Y259"/>
<dbReference type="EMBL" id="JPMX01000118">
    <property type="protein sequence ID" value="KGH44562.1"/>
    <property type="molecule type" value="Genomic_DNA"/>
</dbReference>
<sequence>MAKALFGSVVAPHELRAAEENAALRAQVRRLEAQLAALREERDAAIARELLTMAHESPDPVLA</sequence>
<dbReference type="RefSeq" id="WP_036339951.1">
    <property type="nucleotide sequence ID" value="NZ_JPMX01000118.1"/>
</dbReference>
<evidence type="ECO:0008006" key="4">
    <source>
        <dbReference type="Google" id="ProtNLM"/>
    </source>
</evidence>
<keyword evidence="3" id="KW-1185">Reference proteome</keyword>
<accession>A0A098Y259</accession>
<organism evidence="2 3">
    <name type="scientific">Modestobacter caceresii</name>
    <dbReference type="NCBI Taxonomy" id="1522368"/>
    <lineage>
        <taxon>Bacteria</taxon>
        <taxon>Bacillati</taxon>
        <taxon>Actinomycetota</taxon>
        <taxon>Actinomycetes</taxon>
        <taxon>Geodermatophilales</taxon>
        <taxon>Geodermatophilaceae</taxon>
        <taxon>Modestobacter</taxon>
    </lineage>
</organism>
<keyword evidence="1" id="KW-0175">Coiled coil</keyword>
<reference evidence="2 3" key="1">
    <citation type="submission" date="2014-07" db="EMBL/GenBank/DDBJ databases">
        <title>Biosystematic studies on Modestobacter strains isolated from extreme hyper-arid desert soil and from historic building.</title>
        <authorList>
            <person name="Bukarasam K."/>
            <person name="Bull A."/>
            <person name="Girard G."/>
            <person name="van Wezel G."/>
            <person name="Goodfellow M."/>
        </authorList>
    </citation>
    <scope>NUCLEOTIDE SEQUENCE [LARGE SCALE GENOMIC DNA]</scope>
    <source>
        <strain evidence="2 3">KNN45-2b</strain>
    </source>
</reference>
<name>A0A098Y259_9ACTN</name>
<dbReference type="OrthoDB" id="3748689at2"/>
<evidence type="ECO:0000313" key="2">
    <source>
        <dbReference type="EMBL" id="KGH44562.1"/>
    </source>
</evidence>
<evidence type="ECO:0000313" key="3">
    <source>
        <dbReference type="Proteomes" id="UP000029713"/>
    </source>
</evidence>